<dbReference type="Pfam" id="PF13191">
    <property type="entry name" value="AAA_16"/>
    <property type="match status" value="1"/>
</dbReference>
<evidence type="ECO:0000256" key="1">
    <source>
        <dbReference type="SAM" id="MobiDB-lite"/>
    </source>
</evidence>
<evidence type="ECO:0000313" key="4">
    <source>
        <dbReference type="Proteomes" id="UP000000759"/>
    </source>
</evidence>
<dbReference type="InterPro" id="IPR027417">
    <property type="entry name" value="P-loop_NTPase"/>
</dbReference>
<reference evidence="3 4" key="1">
    <citation type="journal article" date="2008" name="Nature">
        <title>The Phaeodactylum genome reveals the evolutionary history of diatom genomes.</title>
        <authorList>
            <person name="Bowler C."/>
            <person name="Allen A.E."/>
            <person name="Badger J.H."/>
            <person name="Grimwood J."/>
            <person name="Jabbari K."/>
            <person name="Kuo A."/>
            <person name="Maheswari U."/>
            <person name="Martens C."/>
            <person name="Maumus F."/>
            <person name="Otillar R.P."/>
            <person name="Rayko E."/>
            <person name="Salamov A."/>
            <person name="Vandepoele K."/>
            <person name="Beszteri B."/>
            <person name="Gruber A."/>
            <person name="Heijde M."/>
            <person name="Katinka M."/>
            <person name="Mock T."/>
            <person name="Valentin K."/>
            <person name="Verret F."/>
            <person name="Berges J.A."/>
            <person name="Brownlee C."/>
            <person name="Cadoret J.P."/>
            <person name="Chiovitti A."/>
            <person name="Choi C.J."/>
            <person name="Coesel S."/>
            <person name="De Martino A."/>
            <person name="Detter J.C."/>
            <person name="Durkin C."/>
            <person name="Falciatore A."/>
            <person name="Fournet J."/>
            <person name="Haruta M."/>
            <person name="Huysman M.J."/>
            <person name="Jenkins B.D."/>
            <person name="Jiroutova K."/>
            <person name="Jorgensen R.E."/>
            <person name="Joubert Y."/>
            <person name="Kaplan A."/>
            <person name="Kroger N."/>
            <person name="Kroth P.G."/>
            <person name="La Roche J."/>
            <person name="Lindquist E."/>
            <person name="Lommer M."/>
            <person name="Martin-Jezequel V."/>
            <person name="Lopez P.J."/>
            <person name="Lucas S."/>
            <person name="Mangogna M."/>
            <person name="McGinnis K."/>
            <person name="Medlin L.K."/>
            <person name="Montsant A."/>
            <person name="Oudot-Le Secq M.P."/>
            <person name="Napoli C."/>
            <person name="Obornik M."/>
            <person name="Parker M.S."/>
            <person name="Petit J.L."/>
            <person name="Porcel B.M."/>
            <person name="Poulsen N."/>
            <person name="Robison M."/>
            <person name="Rychlewski L."/>
            <person name="Rynearson T.A."/>
            <person name="Schmutz J."/>
            <person name="Shapiro H."/>
            <person name="Siaut M."/>
            <person name="Stanley M."/>
            <person name="Sussman M.R."/>
            <person name="Taylor A.R."/>
            <person name="Vardi A."/>
            <person name="von Dassow P."/>
            <person name="Vyverman W."/>
            <person name="Willis A."/>
            <person name="Wyrwicz L.S."/>
            <person name="Rokhsar D.S."/>
            <person name="Weissenbach J."/>
            <person name="Armbrust E.V."/>
            <person name="Green B.R."/>
            <person name="Van de Peer Y."/>
            <person name="Grigoriev I.V."/>
        </authorList>
    </citation>
    <scope>NUCLEOTIDE SEQUENCE [LARGE SCALE GENOMIC DNA]</scope>
    <source>
        <strain evidence="3 4">CCAP 1055/1</strain>
    </source>
</reference>
<dbReference type="KEGG" id="pti:PHATRDRAFT_49156"/>
<name>B7G9P0_PHATC</name>
<keyword evidence="4" id="KW-1185">Reference proteome</keyword>
<dbReference type="PANTHER" id="PTHR43642:SF1">
    <property type="entry name" value="HYBRID SIGNAL TRANSDUCTION HISTIDINE KINASE G"/>
    <property type="match status" value="1"/>
</dbReference>
<accession>B7G9P0</accession>
<dbReference type="PaxDb" id="2850-Phatr49156"/>
<feature type="domain" description="Orc1-like AAA ATPase" evidence="2">
    <location>
        <begin position="76"/>
        <end position="235"/>
    </location>
</feature>
<dbReference type="InterPro" id="IPR041664">
    <property type="entry name" value="AAA_16"/>
</dbReference>
<dbReference type="AlphaFoldDB" id="B7G9P0"/>
<dbReference type="Proteomes" id="UP000000759">
    <property type="component" value="Chromosome 21"/>
</dbReference>
<organism evidence="3 4">
    <name type="scientific">Phaeodactylum tricornutum (strain CCAP 1055/1)</name>
    <dbReference type="NCBI Taxonomy" id="556484"/>
    <lineage>
        <taxon>Eukaryota</taxon>
        <taxon>Sar</taxon>
        <taxon>Stramenopiles</taxon>
        <taxon>Ochrophyta</taxon>
        <taxon>Bacillariophyta</taxon>
        <taxon>Bacillariophyceae</taxon>
        <taxon>Bacillariophycidae</taxon>
        <taxon>Naviculales</taxon>
        <taxon>Phaeodactylaceae</taxon>
        <taxon>Phaeodactylum</taxon>
    </lineage>
</organism>
<protein>
    <recommendedName>
        <fullName evidence="2">Orc1-like AAA ATPase domain-containing protein</fullName>
    </recommendedName>
</protein>
<dbReference type="OrthoDB" id="45468at2759"/>
<dbReference type="GeneID" id="7195654"/>
<feature type="compositionally biased region" description="Basic and acidic residues" evidence="1">
    <location>
        <begin position="10"/>
        <end position="20"/>
    </location>
</feature>
<gene>
    <name evidence="3" type="ORF">PHATRDRAFT_49156</name>
</gene>
<dbReference type="PANTHER" id="PTHR43642">
    <property type="entry name" value="HYBRID SIGNAL TRANSDUCTION HISTIDINE KINASE G"/>
    <property type="match status" value="1"/>
</dbReference>
<evidence type="ECO:0000313" key="3">
    <source>
        <dbReference type="EMBL" id="EEC44594.1"/>
    </source>
</evidence>
<evidence type="ECO:0000259" key="2">
    <source>
        <dbReference type="Pfam" id="PF13191"/>
    </source>
</evidence>
<sequence length="1086" mass="123568">MDDSTGDGSSEGHDGDDKPRLNWTSAQEQLVGRESEWKRLHRALEEAVSGSARMRSNSHSETLPRRSCALKSPPIVFEGESGMGKTFLVTQFLVHVQEEHKHVLAGYGAFPFGRSDVPFAPFQSAMHDILSVLLREDREIWKTQYCFKIWMISIRADPYKPYLKRENSSRSTSMEEGLKWGFERLRLALRSLFRLITIHRPVVLILDDLQEAEIDAWSIITTLVHDSSLPGLLLVGTMIPKSLEIMNACSAVEIHTLAPWREIGTHAWLEALVQKASKEDLQALVKFVSGKAYGCPLSTIRLLRHLEYHDCFSYDTERRWTIQLPTYMGSGSTIFESVCRLPNAMMALTTAACLQTNIIDPDTLFYLLTAEEDEGDAYTSNSQIGVTHPMKCIGDLYTVLDHAVDAGLLIRRAQDSVTPLPSRGNSPPPRTLVIYRFANSSTRQAAYELVQTPDEWHLRIGRHLRDWMHQVAERGSRIEDSLHIQVVRQLTLGQPGILDSWELLDLSELNYQVAQRTAHKASFYASLSFLKDGIRLLGNDPWKHHFDLALEFSIAIARMYSACGRYQDAILSADQVIFRTNSIRHQRVAHMIKMSHIFFHEGRSTDAIDYTLDVLESLECPFPRRFHKVHIATNLLKVRKMLKSRADVELRNLPTATDPKVEYTADFLEKLGEYAYNARTPQPDCLTLVLLRHMLLTLDYGVLTQTAASFVVVGFIFCQIGEFDEGAKYADIGLEYAARGNGGRSDQRAIVLYHFFVAHWSSLYYHSIEPTTRAVLAMWEMGSVQTAIEDTIALLRLKYTAGQDLTKVSAAIANQDANLRDYQLVHLLDVNMSFFQMVSNFMGKSESPSVLSGEYMDQDKMVTKWTQQGNENALQALYFHQMELAYYFGDIKLAKKMLKKMWSPYTQGADIWVTVKVFYKGMVYVSLYASTGQKKYKVRGNAAIRQMKAWVEKGVVNCQHMLLLLRAEELTGPLSGCENDFDFTRRAFDDAISCARKHRFLQHQALGNELAAIHCIRQNEDSWAAAYLDSARKLYGEWGAAAKVEQMDHKYRRVFEGSTEMLDSDMNAFTSSFHSQRLHRNLRILP</sequence>
<dbReference type="Gene3D" id="3.40.50.300">
    <property type="entry name" value="P-loop containing nucleotide triphosphate hydrolases"/>
    <property type="match status" value="1"/>
</dbReference>
<proteinExistence type="predicted"/>
<dbReference type="HOGENOM" id="CLU_313205_0_0_1"/>
<dbReference type="InterPro" id="IPR053159">
    <property type="entry name" value="Hybrid_Histidine_Kinase"/>
</dbReference>
<dbReference type="SUPFAM" id="SSF52540">
    <property type="entry name" value="P-loop containing nucleoside triphosphate hydrolases"/>
    <property type="match status" value="1"/>
</dbReference>
<reference evidence="4" key="2">
    <citation type="submission" date="2008-08" db="EMBL/GenBank/DDBJ databases">
        <authorList>
            <consortium name="Diatom Consortium"/>
            <person name="Grigoriev I."/>
            <person name="Grimwood J."/>
            <person name="Kuo A."/>
            <person name="Otillar R.P."/>
            <person name="Salamov A."/>
            <person name="Detter J.C."/>
            <person name="Lindquist E."/>
            <person name="Shapiro H."/>
            <person name="Lucas S."/>
            <person name="Glavina del Rio T."/>
            <person name="Pitluck S."/>
            <person name="Rokhsar D."/>
            <person name="Bowler C."/>
        </authorList>
    </citation>
    <scope>GENOME REANNOTATION</scope>
    <source>
        <strain evidence="4">CCAP 1055/1</strain>
    </source>
</reference>
<feature type="region of interest" description="Disordered" evidence="1">
    <location>
        <begin position="1"/>
        <end position="22"/>
    </location>
</feature>
<dbReference type="RefSeq" id="XP_002183925.1">
    <property type="nucleotide sequence ID" value="XM_002183889.1"/>
</dbReference>
<dbReference type="InParanoid" id="B7G9P0"/>
<dbReference type="EMBL" id="CM000623">
    <property type="protein sequence ID" value="EEC44594.1"/>
    <property type="molecule type" value="Genomic_DNA"/>
</dbReference>